<proteinExistence type="predicted"/>
<organism evidence="3 4">
    <name type="scientific">Liparis tanakae</name>
    <name type="common">Tanaka's snailfish</name>
    <dbReference type="NCBI Taxonomy" id="230148"/>
    <lineage>
        <taxon>Eukaryota</taxon>
        <taxon>Metazoa</taxon>
        <taxon>Chordata</taxon>
        <taxon>Craniata</taxon>
        <taxon>Vertebrata</taxon>
        <taxon>Euteleostomi</taxon>
        <taxon>Actinopterygii</taxon>
        <taxon>Neopterygii</taxon>
        <taxon>Teleostei</taxon>
        <taxon>Neoteleostei</taxon>
        <taxon>Acanthomorphata</taxon>
        <taxon>Eupercaria</taxon>
        <taxon>Perciformes</taxon>
        <taxon>Cottioidei</taxon>
        <taxon>Cottales</taxon>
        <taxon>Liparidae</taxon>
        <taxon>Liparis</taxon>
    </lineage>
</organism>
<dbReference type="InterPro" id="IPR001611">
    <property type="entry name" value="Leu-rich_rpt"/>
</dbReference>
<evidence type="ECO:0000256" key="1">
    <source>
        <dbReference type="ARBA" id="ARBA00022614"/>
    </source>
</evidence>
<evidence type="ECO:0000256" key="2">
    <source>
        <dbReference type="ARBA" id="ARBA00022737"/>
    </source>
</evidence>
<comment type="caution">
    <text evidence="3">The sequence shown here is derived from an EMBL/GenBank/DDBJ whole genome shotgun (WGS) entry which is preliminary data.</text>
</comment>
<dbReference type="EMBL" id="SRLO01005075">
    <property type="protein sequence ID" value="TNN29883.1"/>
    <property type="molecule type" value="Genomic_DNA"/>
</dbReference>
<keyword evidence="4" id="KW-1185">Reference proteome</keyword>
<dbReference type="InterPro" id="IPR032675">
    <property type="entry name" value="LRR_dom_sf"/>
</dbReference>
<accession>A0A4Z2EM01</accession>
<dbReference type="SMART" id="SM00368">
    <property type="entry name" value="LRR_RI"/>
    <property type="match status" value="2"/>
</dbReference>
<name>A0A4Z2EM01_9TELE</name>
<keyword evidence="2" id="KW-0677">Repeat</keyword>
<reference evidence="3 4" key="1">
    <citation type="submission" date="2019-03" db="EMBL/GenBank/DDBJ databases">
        <title>First draft genome of Liparis tanakae, snailfish: a comprehensive survey of snailfish specific genes.</title>
        <authorList>
            <person name="Kim W."/>
            <person name="Song I."/>
            <person name="Jeong J.-H."/>
            <person name="Kim D."/>
            <person name="Kim S."/>
            <person name="Ryu S."/>
            <person name="Song J.Y."/>
            <person name="Lee S.K."/>
        </authorList>
    </citation>
    <scope>NUCLEOTIDE SEQUENCE [LARGE SCALE GENOMIC DNA]</scope>
    <source>
        <tissue evidence="3">Muscle</tissue>
    </source>
</reference>
<evidence type="ECO:0000313" key="4">
    <source>
        <dbReference type="Proteomes" id="UP000314294"/>
    </source>
</evidence>
<gene>
    <name evidence="3" type="primary">Nlrp4f_0</name>
    <name evidence="3" type="ORF">EYF80_059966</name>
</gene>
<protein>
    <submittedName>
        <fullName evidence="3">NACHT, LRR and PYD domains-containing protein 4F</fullName>
    </submittedName>
</protein>
<dbReference type="PROSITE" id="PS51450">
    <property type="entry name" value="LRR"/>
    <property type="match status" value="1"/>
</dbReference>
<dbReference type="OrthoDB" id="120976at2759"/>
<dbReference type="Gene3D" id="3.80.10.10">
    <property type="entry name" value="Ribonuclease Inhibitor"/>
    <property type="match status" value="1"/>
</dbReference>
<dbReference type="SUPFAM" id="SSF52047">
    <property type="entry name" value="RNI-like"/>
    <property type="match status" value="1"/>
</dbReference>
<dbReference type="InterPro" id="IPR051261">
    <property type="entry name" value="NLR"/>
</dbReference>
<sequence>MLNRNLCSSLRLSRCNFTERSCGALSSVLSSQSSSLKHLDLSSNKLQDSEVKLLSAGLESPHCRLETLRLSSTRPLALSLAGVVDPRRRERAVCALFIIFVDGTPRPDDRCPRAQPVHRRPFYRAYYTATPPPVILDYSLSDASR</sequence>
<dbReference type="Proteomes" id="UP000314294">
    <property type="component" value="Unassembled WGS sequence"/>
</dbReference>
<keyword evidence="1" id="KW-0433">Leucine-rich repeat</keyword>
<evidence type="ECO:0000313" key="3">
    <source>
        <dbReference type="EMBL" id="TNN29883.1"/>
    </source>
</evidence>
<dbReference type="PANTHER" id="PTHR24106">
    <property type="entry name" value="NACHT, LRR AND CARD DOMAINS-CONTAINING"/>
    <property type="match status" value="1"/>
</dbReference>
<dbReference type="AlphaFoldDB" id="A0A4Z2EM01"/>